<keyword evidence="3" id="KW-1185">Reference proteome</keyword>
<dbReference type="AlphaFoldDB" id="A0AAP0HY44"/>
<sequence length="53" mass="6318">MTVRAARKEKGNYRIFCDIISSFFSIYVLLFLNIMYCINRFWVYVSLGTVLKL</sequence>
<dbReference type="Proteomes" id="UP001419268">
    <property type="component" value="Unassembled WGS sequence"/>
</dbReference>
<organism evidence="2 3">
    <name type="scientific">Stephania cephalantha</name>
    <dbReference type="NCBI Taxonomy" id="152367"/>
    <lineage>
        <taxon>Eukaryota</taxon>
        <taxon>Viridiplantae</taxon>
        <taxon>Streptophyta</taxon>
        <taxon>Embryophyta</taxon>
        <taxon>Tracheophyta</taxon>
        <taxon>Spermatophyta</taxon>
        <taxon>Magnoliopsida</taxon>
        <taxon>Ranunculales</taxon>
        <taxon>Menispermaceae</taxon>
        <taxon>Menispermoideae</taxon>
        <taxon>Cissampelideae</taxon>
        <taxon>Stephania</taxon>
    </lineage>
</organism>
<keyword evidence="1" id="KW-0812">Transmembrane</keyword>
<evidence type="ECO:0000313" key="2">
    <source>
        <dbReference type="EMBL" id="KAK9100846.1"/>
    </source>
</evidence>
<name>A0AAP0HY44_9MAGN</name>
<protein>
    <submittedName>
        <fullName evidence="2">Uncharacterized protein</fullName>
    </submittedName>
</protein>
<keyword evidence="1" id="KW-1133">Transmembrane helix</keyword>
<accession>A0AAP0HY44</accession>
<evidence type="ECO:0000256" key="1">
    <source>
        <dbReference type="SAM" id="Phobius"/>
    </source>
</evidence>
<reference evidence="2 3" key="1">
    <citation type="submission" date="2024-01" db="EMBL/GenBank/DDBJ databases">
        <title>Genome assemblies of Stephania.</title>
        <authorList>
            <person name="Yang L."/>
        </authorList>
    </citation>
    <scope>NUCLEOTIDE SEQUENCE [LARGE SCALE GENOMIC DNA]</scope>
    <source>
        <strain evidence="2">JXDWG</strain>
        <tissue evidence="2">Leaf</tissue>
    </source>
</reference>
<gene>
    <name evidence="2" type="ORF">Scep_024276</name>
</gene>
<comment type="caution">
    <text evidence="2">The sequence shown here is derived from an EMBL/GenBank/DDBJ whole genome shotgun (WGS) entry which is preliminary data.</text>
</comment>
<dbReference type="EMBL" id="JBBNAG010000010">
    <property type="protein sequence ID" value="KAK9100846.1"/>
    <property type="molecule type" value="Genomic_DNA"/>
</dbReference>
<proteinExistence type="predicted"/>
<keyword evidence="1" id="KW-0472">Membrane</keyword>
<feature type="transmembrane region" description="Helical" evidence="1">
    <location>
        <begin position="12"/>
        <end position="36"/>
    </location>
</feature>
<evidence type="ECO:0000313" key="3">
    <source>
        <dbReference type="Proteomes" id="UP001419268"/>
    </source>
</evidence>